<reference evidence="9 10" key="1">
    <citation type="submission" date="2020-04" db="EMBL/GenBank/DDBJ databases">
        <title>Vibrio sp. SM6, a novel species isolated from seawater.</title>
        <authorList>
            <person name="Wang X."/>
        </authorList>
    </citation>
    <scope>NUCLEOTIDE SEQUENCE [LARGE SCALE GENOMIC DNA]</scope>
    <source>
        <strain evidence="9 10">SM6</strain>
    </source>
</reference>
<feature type="transmembrane region" description="Helical" evidence="7">
    <location>
        <begin position="352"/>
        <end position="372"/>
    </location>
</feature>
<feature type="transmembrane region" description="Helical" evidence="7">
    <location>
        <begin position="384"/>
        <end position="404"/>
    </location>
</feature>
<dbReference type="PANTHER" id="PTHR30183">
    <property type="entry name" value="MOLYBDENUM TRANSPORT SYSTEM PERMEASE PROTEIN MODB"/>
    <property type="match status" value="1"/>
</dbReference>
<dbReference type="Gene3D" id="1.10.3720.10">
    <property type="entry name" value="MetI-like"/>
    <property type="match status" value="2"/>
</dbReference>
<dbReference type="InterPro" id="IPR035906">
    <property type="entry name" value="MetI-like_sf"/>
</dbReference>
<feature type="transmembrane region" description="Helical" evidence="7">
    <location>
        <begin position="7"/>
        <end position="34"/>
    </location>
</feature>
<dbReference type="GO" id="GO:0055085">
    <property type="term" value="P:transmembrane transport"/>
    <property type="evidence" value="ECO:0007669"/>
    <property type="project" value="InterPro"/>
</dbReference>
<feature type="transmembrane region" description="Helical" evidence="7">
    <location>
        <begin position="302"/>
        <end position="323"/>
    </location>
</feature>
<evidence type="ECO:0000256" key="2">
    <source>
        <dbReference type="ARBA" id="ARBA00022448"/>
    </source>
</evidence>
<dbReference type="EMBL" id="JABAIK010000001">
    <property type="protein sequence ID" value="NLS11400.1"/>
    <property type="molecule type" value="Genomic_DNA"/>
</dbReference>
<feature type="transmembrane region" description="Helical" evidence="7">
    <location>
        <begin position="54"/>
        <end position="84"/>
    </location>
</feature>
<keyword evidence="10" id="KW-1185">Reference proteome</keyword>
<dbReference type="GO" id="GO:0005886">
    <property type="term" value="C:plasma membrane"/>
    <property type="evidence" value="ECO:0007669"/>
    <property type="project" value="UniProtKB-SubCell"/>
</dbReference>
<evidence type="ECO:0000313" key="9">
    <source>
        <dbReference type="EMBL" id="NLS11400.1"/>
    </source>
</evidence>
<feature type="transmembrane region" description="Helical" evidence="7">
    <location>
        <begin position="96"/>
        <end position="115"/>
    </location>
</feature>
<evidence type="ECO:0000256" key="4">
    <source>
        <dbReference type="ARBA" id="ARBA00022692"/>
    </source>
</evidence>
<feature type="transmembrane region" description="Helical" evidence="7">
    <location>
        <begin position="518"/>
        <end position="540"/>
    </location>
</feature>
<sequence>MLRVFYTCVVVLCFMPIIPGILGVISTALAYLPALNMTQISSIGLREMLAWNGISHAIGLTLFTTLASSAIACLVSFAVLQGCWHHRYWQKIERTLAPLLALPHVAFAIGFAFLFSSTGLIARLSHSFSIADISQTSDTLPLLIKDPFGIGLLMMLVMKEVPFLLLMSIPILQQLNLPQTEKVCASLGYTPTQTWWKCVLPQWLRQMRFPLFAVIAYSVSVVDVALILGPTHPPTFAVLVWQWFNDPDLSQLPRAATGAFVLLLLALGCMGVARLIEALCLQQQRDWQSSGRYAILLPGKTLFALILIISAAVIPILLIWSVALRWRFPTLLPSQTTLRFWLETWPQISDTLITSVTIALISATAALCLALVTHEYHTRYRVMVPNWMIALPMLIPQLSILFGLQIMTLSLNSHAYFFWVCWAHLFFAYPYVYLALDGPWRSFNQNYMHVALSLGKSYGYAWWRIKLPQLRSAVLFAWAVGISVSLAQYLPTLILGAGRITTLTTEAVALSSGFDRRITAIYALCQALLPLIFFALTIIISQQVYRRRTTLATYAKKEAS</sequence>
<evidence type="ECO:0000313" key="10">
    <source>
        <dbReference type="Proteomes" id="UP000535589"/>
    </source>
</evidence>
<evidence type="ECO:0000256" key="6">
    <source>
        <dbReference type="ARBA" id="ARBA00023136"/>
    </source>
</evidence>
<dbReference type="SUPFAM" id="SSF161098">
    <property type="entry name" value="MetI-like"/>
    <property type="match status" value="2"/>
</dbReference>
<evidence type="ECO:0000259" key="8">
    <source>
        <dbReference type="PROSITE" id="PS50928"/>
    </source>
</evidence>
<evidence type="ECO:0000256" key="7">
    <source>
        <dbReference type="SAM" id="Phobius"/>
    </source>
</evidence>
<dbReference type="Proteomes" id="UP000535589">
    <property type="component" value="Unassembled WGS sequence"/>
</dbReference>
<dbReference type="InterPro" id="IPR000515">
    <property type="entry name" value="MetI-like"/>
</dbReference>
<keyword evidence="3" id="KW-1003">Cell membrane</keyword>
<comment type="subcellular location">
    <subcellularLocation>
        <location evidence="1">Cell membrane</location>
        <topology evidence="1">Multi-pass membrane protein</topology>
    </subcellularLocation>
</comment>
<feature type="transmembrane region" description="Helical" evidence="7">
    <location>
        <begin position="473"/>
        <end position="498"/>
    </location>
</feature>
<feature type="transmembrane region" description="Helical" evidence="7">
    <location>
        <begin position="209"/>
        <end position="229"/>
    </location>
</feature>
<protein>
    <submittedName>
        <fullName evidence="9">Thiamine ABC transporter permease</fullName>
    </submittedName>
</protein>
<keyword evidence="6 7" id="KW-0472">Membrane</keyword>
<keyword evidence="5 7" id="KW-1133">Transmembrane helix</keyword>
<name>A0A7X8TMP5_9VIBR</name>
<dbReference type="AlphaFoldDB" id="A0A7X8TMP5"/>
<organism evidence="9 10">
    <name type="scientific">Vibrio agarilyticus</name>
    <dbReference type="NCBI Taxonomy" id="2726741"/>
    <lineage>
        <taxon>Bacteria</taxon>
        <taxon>Pseudomonadati</taxon>
        <taxon>Pseudomonadota</taxon>
        <taxon>Gammaproteobacteria</taxon>
        <taxon>Vibrionales</taxon>
        <taxon>Vibrionaceae</taxon>
        <taxon>Vibrio</taxon>
    </lineage>
</organism>
<keyword evidence="4 7" id="KW-0812">Transmembrane</keyword>
<feature type="transmembrane region" description="Helical" evidence="7">
    <location>
        <begin position="416"/>
        <end position="436"/>
    </location>
</feature>
<dbReference type="CDD" id="cd06261">
    <property type="entry name" value="TM_PBP2"/>
    <property type="match status" value="2"/>
</dbReference>
<evidence type="ECO:0000256" key="3">
    <source>
        <dbReference type="ARBA" id="ARBA00022475"/>
    </source>
</evidence>
<dbReference type="PROSITE" id="PS50928">
    <property type="entry name" value="ABC_TM1"/>
    <property type="match status" value="2"/>
</dbReference>
<evidence type="ECO:0000256" key="1">
    <source>
        <dbReference type="ARBA" id="ARBA00004651"/>
    </source>
</evidence>
<proteinExistence type="predicted"/>
<feature type="transmembrane region" description="Helical" evidence="7">
    <location>
        <begin position="148"/>
        <end position="172"/>
    </location>
</feature>
<gene>
    <name evidence="9" type="ORF">HGP28_00680</name>
</gene>
<feature type="domain" description="ABC transmembrane type-1" evidence="8">
    <location>
        <begin position="54"/>
        <end position="273"/>
    </location>
</feature>
<feature type="transmembrane region" description="Helical" evidence="7">
    <location>
        <begin position="259"/>
        <end position="281"/>
    </location>
</feature>
<accession>A0A7X8TMP5</accession>
<comment type="caution">
    <text evidence="9">The sequence shown here is derived from an EMBL/GenBank/DDBJ whole genome shotgun (WGS) entry which is preliminary data.</text>
</comment>
<dbReference type="PANTHER" id="PTHR30183:SF6">
    <property type="entry name" value="INNER MEMBRANE ABC TRANSPORTER PERMEASE PROTEIN YNJC"/>
    <property type="match status" value="1"/>
</dbReference>
<evidence type="ECO:0000256" key="5">
    <source>
        <dbReference type="ARBA" id="ARBA00022989"/>
    </source>
</evidence>
<keyword evidence="2" id="KW-0813">Transport</keyword>
<feature type="domain" description="ABC transmembrane type-1" evidence="8">
    <location>
        <begin position="348"/>
        <end position="540"/>
    </location>
</feature>